<protein>
    <submittedName>
        <fullName evidence="1">Uncharacterized protein</fullName>
    </submittedName>
</protein>
<keyword evidence="2" id="KW-1185">Reference proteome</keyword>
<evidence type="ECO:0000313" key="1">
    <source>
        <dbReference type="EMBL" id="KAK7351205.1"/>
    </source>
</evidence>
<proteinExistence type="predicted"/>
<organism evidence="1 2">
    <name type="scientific">Canavalia gladiata</name>
    <name type="common">Sword bean</name>
    <name type="synonym">Dolichos gladiatus</name>
    <dbReference type="NCBI Taxonomy" id="3824"/>
    <lineage>
        <taxon>Eukaryota</taxon>
        <taxon>Viridiplantae</taxon>
        <taxon>Streptophyta</taxon>
        <taxon>Embryophyta</taxon>
        <taxon>Tracheophyta</taxon>
        <taxon>Spermatophyta</taxon>
        <taxon>Magnoliopsida</taxon>
        <taxon>eudicotyledons</taxon>
        <taxon>Gunneridae</taxon>
        <taxon>Pentapetalae</taxon>
        <taxon>rosids</taxon>
        <taxon>fabids</taxon>
        <taxon>Fabales</taxon>
        <taxon>Fabaceae</taxon>
        <taxon>Papilionoideae</taxon>
        <taxon>50 kb inversion clade</taxon>
        <taxon>NPAAA clade</taxon>
        <taxon>indigoferoid/millettioid clade</taxon>
        <taxon>Phaseoleae</taxon>
        <taxon>Canavalia</taxon>
    </lineage>
</organism>
<comment type="caution">
    <text evidence="1">The sequence shown here is derived from an EMBL/GenBank/DDBJ whole genome shotgun (WGS) entry which is preliminary data.</text>
</comment>
<evidence type="ECO:0000313" key="2">
    <source>
        <dbReference type="Proteomes" id="UP001367508"/>
    </source>
</evidence>
<dbReference type="AlphaFoldDB" id="A0AAN9MAG5"/>
<gene>
    <name evidence="1" type="ORF">VNO77_10485</name>
</gene>
<accession>A0AAN9MAG5</accession>
<name>A0AAN9MAG5_CANGL</name>
<dbReference type="Proteomes" id="UP001367508">
    <property type="component" value="Unassembled WGS sequence"/>
</dbReference>
<dbReference type="EMBL" id="JAYMYQ010000002">
    <property type="protein sequence ID" value="KAK7351205.1"/>
    <property type="molecule type" value="Genomic_DNA"/>
</dbReference>
<reference evidence="1 2" key="1">
    <citation type="submission" date="2024-01" db="EMBL/GenBank/DDBJ databases">
        <title>The genomes of 5 underutilized Papilionoideae crops provide insights into root nodulation and disease resistanc.</title>
        <authorList>
            <person name="Jiang F."/>
        </authorList>
    </citation>
    <scope>NUCLEOTIDE SEQUENCE [LARGE SCALE GENOMIC DNA]</scope>
    <source>
        <strain evidence="1">LVBAO_FW01</strain>
        <tissue evidence="1">Leaves</tissue>
    </source>
</reference>
<sequence length="133" mass="14977">MWSVGTPKVHPDIDIVACESSLEVCLGGCESNGNWIGCSERRQSLKHQYDKTNEIDPIRKKVQYFLSPLKNSDSSCLHPLLSFPSPIATTIKSALRYCWRTCAFASPFSNNQIINYQSKKRHQTNKGAISGHY</sequence>